<sequence length="138" mass="15466">MVLRFMTGNAEDDNNLNIPRIAISPSSASDDVITTNSIHSLMNNPFDYRTRVPCPMHAYDKKPSAFSACLGKARKLSSTDRRMLKYTVRRSPGRIEHLVSNESFESNSLEERLGLDTSLSPQFTYAVYDKSISITSTV</sequence>
<evidence type="ECO:0000313" key="2">
    <source>
        <dbReference type="Proteomes" id="UP000270296"/>
    </source>
</evidence>
<organism evidence="3">
    <name type="scientific">Soboliphyme baturini</name>
    <dbReference type="NCBI Taxonomy" id="241478"/>
    <lineage>
        <taxon>Eukaryota</taxon>
        <taxon>Metazoa</taxon>
        <taxon>Ecdysozoa</taxon>
        <taxon>Nematoda</taxon>
        <taxon>Enoplea</taxon>
        <taxon>Dorylaimia</taxon>
        <taxon>Dioctophymatida</taxon>
        <taxon>Dioctophymatoidea</taxon>
        <taxon>Soboliphymatidae</taxon>
        <taxon>Soboliphyme</taxon>
    </lineage>
</organism>
<gene>
    <name evidence="1" type="ORF">SBAD_LOCUS12747</name>
</gene>
<keyword evidence="2" id="KW-1185">Reference proteome</keyword>
<proteinExistence type="predicted"/>
<reference evidence="1 2" key="2">
    <citation type="submission" date="2018-11" db="EMBL/GenBank/DDBJ databases">
        <authorList>
            <consortium name="Pathogen Informatics"/>
        </authorList>
    </citation>
    <scope>NUCLEOTIDE SEQUENCE [LARGE SCALE GENOMIC DNA]</scope>
</reference>
<protein>
    <submittedName>
        <fullName evidence="1 3">Uncharacterized protein</fullName>
    </submittedName>
</protein>
<dbReference type="EMBL" id="UZAM01018682">
    <property type="protein sequence ID" value="VDP51528.1"/>
    <property type="molecule type" value="Genomic_DNA"/>
</dbReference>
<name>A0A183JA50_9BILA</name>
<reference evidence="3" key="1">
    <citation type="submission" date="2016-06" db="UniProtKB">
        <authorList>
            <consortium name="WormBaseParasite"/>
        </authorList>
    </citation>
    <scope>IDENTIFICATION</scope>
</reference>
<evidence type="ECO:0000313" key="1">
    <source>
        <dbReference type="EMBL" id="VDP51528.1"/>
    </source>
</evidence>
<evidence type="ECO:0000313" key="3">
    <source>
        <dbReference type="WBParaSite" id="SBAD_0001315901-mRNA-1"/>
    </source>
</evidence>
<dbReference type="WBParaSite" id="SBAD_0001315901-mRNA-1">
    <property type="protein sequence ID" value="SBAD_0001315901-mRNA-1"/>
    <property type="gene ID" value="SBAD_0001315901"/>
</dbReference>
<dbReference type="AlphaFoldDB" id="A0A183JA50"/>
<dbReference type="Proteomes" id="UP000270296">
    <property type="component" value="Unassembled WGS sequence"/>
</dbReference>
<accession>A0A183JA50</accession>